<name>A0A552DH02_MICAE</name>
<dbReference type="NCBIfam" id="TIGR02595">
    <property type="entry name" value="PEP_CTERM"/>
    <property type="match status" value="1"/>
</dbReference>
<evidence type="ECO:0000313" key="3">
    <source>
        <dbReference type="EMBL" id="TRU21488.1"/>
    </source>
</evidence>
<gene>
    <name evidence="3" type="ORF">EWV81_20180</name>
</gene>
<proteinExistence type="predicted"/>
<accession>A0A552DH02</accession>
<dbReference type="InterPro" id="IPR013424">
    <property type="entry name" value="Ice-binding_C"/>
</dbReference>
<protein>
    <submittedName>
        <fullName evidence="3">PEP-CTERM sorting domain-containing protein</fullName>
    </submittedName>
</protein>
<feature type="signal peptide" evidence="1">
    <location>
        <begin position="1"/>
        <end position="29"/>
    </location>
</feature>
<evidence type="ECO:0000313" key="4">
    <source>
        <dbReference type="Proteomes" id="UP000319313"/>
    </source>
</evidence>
<reference evidence="3 4" key="1">
    <citation type="submission" date="2019-01" db="EMBL/GenBank/DDBJ databases">
        <title>Coherence of Microcystis species and biogeography revealed through population genomics.</title>
        <authorList>
            <person name="Perez-Carrascal O.M."/>
            <person name="Terrat Y."/>
            <person name="Giani A."/>
            <person name="Fortin N."/>
            <person name="Tromas N."/>
            <person name="Shapiro B.J."/>
        </authorList>
    </citation>
    <scope>NUCLEOTIDE SEQUENCE [LARGE SCALE GENOMIC DNA]</scope>
    <source>
        <strain evidence="3">Ma_SC_T_19800800_S464</strain>
    </source>
</reference>
<sequence length="235" mass="25393">MNNTKKLRSALLSSLTIIASIVLGHTAQAQVNIYFEPEGNQLDIDGILDLGVGHLPDINFDIFISIDQAFFGVNQLEYKVEFDSQELNFNAANGAQGLVKEIKHFKIDPDTKVGSFTVSNLNALGIAPFQPGNPQQPPVKITTITFVPIGQLPSDGIFDFKISDAKGADANGAVLPFRYGPNNNNNAFSQKVEVQTPEPTSILGLFSLGIIGAGATIKRQVKRNHSIEKETTEIG</sequence>
<feature type="chain" id="PRO_5021774192" evidence="1">
    <location>
        <begin position="30"/>
        <end position="235"/>
    </location>
</feature>
<organism evidence="3 4">
    <name type="scientific">Microcystis aeruginosa Ma_SC_T_19800800_S464</name>
    <dbReference type="NCBI Taxonomy" id="2486257"/>
    <lineage>
        <taxon>Bacteria</taxon>
        <taxon>Bacillati</taxon>
        <taxon>Cyanobacteriota</taxon>
        <taxon>Cyanophyceae</taxon>
        <taxon>Oscillatoriophycideae</taxon>
        <taxon>Chroococcales</taxon>
        <taxon>Microcystaceae</taxon>
        <taxon>Microcystis</taxon>
    </lineage>
</organism>
<dbReference type="EMBL" id="SFBL01000195">
    <property type="protein sequence ID" value="TRU21488.1"/>
    <property type="molecule type" value="Genomic_DNA"/>
</dbReference>
<dbReference type="AlphaFoldDB" id="A0A552DH02"/>
<dbReference type="Proteomes" id="UP000319313">
    <property type="component" value="Unassembled WGS sequence"/>
</dbReference>
<dbReference type="Pfam" id="PF07589">
    <property type="entry name" value="PEP-CTERM"/>
    <property type="match status" value="1"/>
</dbReference>
<feature type="domain" description="Ice-binding protein C-terminal" evidence="2">
    <location>
        <begin position="195"/>
        <end position="216"/>
    </location>
</feature>
<comment type="caution">
    <text evidence="3">The sequence shown here is derived from an EMBL/GenBank/DDBJ whole genome shotgun (WGS) entry which is preliminary data.</text>
</comment>
<evidence type="ECO:0000259" key="2">
    <source>
        <dbReference type="Pfam" id="PF07589"/>
    </source>
</evidence>
<keyword evidence="1" id="KW-0732">Signal</keyword>
<evidence type="ECO:0000256" key="1">
    <source>
        <dbReference type="SAM" id="SignalP"/>
    </source>
</evidence>